<organism evidence="8 9">
    <name type="scientific">Arthrobacter rhombi</name>
    <dbReference type="NCBI Taxonomy" id="71253"/>
    <lineage>
        <taxon>Bacteria</taxon>
        <taxon>Bacillati</taxon>
        <taxon>Actinomycetota</taxon>
        <taxon>Actinomycetes</taxon>
        <taxon>Micrococcales</taxon>
        <taxon>Micrococcaceae</taxon>
        <taxon>Arthrobacter</taxon>
    </lineage>
</organism>
<dbReference type="InterPro" id="IPR036812">
    <property type="entry name" value="NAD(P)_OxRdtase_dom_sf"/>
</dbReference>
<feature type="site" description="Lowers pKa of active site Tyr" evidence="6">
    <location>
        <position position="80"/>
    </location>
</feature>
<keyword evidence="9" id="KW-1185">Reference proteome</keyword>
<feature type="binding site" evidence="5">
    <location>
        <position position="113"/>
    </location>
    <ligand>
        <name>substrate</name>
    </ligand>
</feature>
<gene>
    <name evidence="8" type="ORF">FM101_08320</name>
</gene>
<dbReference type="PANTHER" id="PTHR43827:SF3">
    <property type="entry name" value="NADP-DEPENDENT OXIDOREDUCTASE DOMAIN-CONTAINING PROTEIN"/>
    <property type="match status" value="1"/>
</dbReference>
<dbReference type="CDD" id="cd19071">
    <property type="entry name" value="AKR_AKR1-5-like"/>
    <property type="match status" value="1"/>
</dbReference>
<feature type="active site" description="Proton donor" evidence="4">
    <location>
        <position position="55"/>
    </location>
</feature>
<evidence type="ECO:0000313" key="9">
    <source>
        <dbReference type="Proteomes" id="UP000195913"/>
    </source>
</evidence>
<dbReference type="SUPFAM" id="SSF51430">
    <property type="entry name" value="NAD(P)-linked oxidoreductase"/>
    <property type="match status" value="1"/>
</dbReference>
<dbReference type="InterPro" id="IPR020471">
    <property type="entry name" value="AKR"/>
</dbReference>
<keyword evidence="2" id="KW-0521">NADP</keyword>
<dbReference type="Proteomes" id="UP000195913">
    <property type="component" value="Unassembled WGS sequence"/>
</dbReference>
<evidence type="ECO:0000256" key="5">
    <source>
        <dbReference type="PIRSR" id="PIRSR000097-2"/>
    </source>
</evidence>
<proteinExistence type="inferred from homology"/>
<dbReference type="FunFam" id="3.20.20.100:FF:000002">
    <property type="entry name" value="2,5-diketo-D-gluconic acid reductase A"/>
    <property type="match status" value="1"/>
</dbReference>
<evidence type="ECO:0000256" key="3">
    <source>
        <dbReference type="ARBA" id="ARBA00023002"/>
    </source>
</evidence>
<evidence type="ECO:0000256" key="6">
    <source>
        <dbReference type="PIRSR" id="PIRSR000097-3"/>
    </source>
</evidence>
<evidence type="ECO:0000256" key="1">
    <source>
        <dbReference type="ARBA" id="ARBA00007905"/>
    </source>
</evidence>
<dbReference type="InterPro" id="IPR023210">
    <property type="entry name" value="NADP_OxRdtase_dom"/>
</dbReference>
<evidence type="ECO:0000256" key="4">
    <source>
        <dbReference type="PIRSR" id="PIRSR000097-1"/>
    </source>
</evidence>
<accession>A0A1R4G7A8</accession>
<reference evidence="8 9" key="1">
    <citation type="submission" date="2017-02" db="EMBL/GenBank/DDBJ databases">
        <authorList>
            <person name="Peterson S.W."/>
        </authorList>
    </citation>
    <scope>NUCLEOTIDE SEQUENCE [LARGE SCALE GENOMIC DNA]</scope>
    <source>
        <strain evidence="8 9">B Ar 00.02</strain>
    </source>
</reference>
<name>A0A1R4G7A8_9MICC</name>
<dbReference type="EMBL" id="FUHW01000028">
    <property type="protein sequence ID" value="SJM64061.1"/>
    <property type="molecule type" value="Genomic_DNA"/>
</dbReference>
<dbReference type="PRINTS" id="PR00069">
    <property type="entry name" value="ALDKETRDTASE"/>
</dbReference>
<dbReference type="RefSeq" id="WP_086998154.1">
    <property type="nucleotide sequence ID" value="NZ_FUHW01000028.1"/>
</dbReference>
<evidence type="ECO:0000259" key="7">
    <source>
        <dbReference type="Pfam" id="PF00248"/>
    </source>
</evidence>
<evidence type="ECO:0000256" key="2">
    <source>
        <dbReference type="ARBA" id="ARBA00022857"/>
    </source>
</evidence>
<dbReference type="AlphaFoldDB" id="A0A1R4G7A8"/>
<feature type="domain" description="NADP-dependent oxidoreductase" evidence="7">
    <location>
        <begin position="22"/>
        <end position="265"/>
    </location>
</feature>
<dbReference type="InterPro" id="IPR018170">
    <property type="entry name" value="Aldo/ket_reductase_CS"/>
</dbReference>
<dbReference type="PROSITE" id="PS00798">
    <property type="entry name" value="ALDOKETO_REDUCTASE_1"/>
    <property type="match status" value="1"/>
</dbReference>
<sequence length="279" mass="30266">MSENPAAVPLQKLANGAEIPMIGLGTWTMDDTEAGAAVRNAIDVGYRLFDTAENYGNEVGIGEGIARSPLARNEVFLTSKFNAEWHSFDGVRQAWRHSIEQLGVDYIDLLLIHWPNPERGTYVDAYKGLAKLLAKGKVRAIGTSNFTQSQLTELMDATGVVPDVNQIQHSPLWMRADDIAFHQRHGIHTQAWAPLARGGVLEAAPVVEAATAHQKTPAQVVLRWNLQHGASPIPKSEDPGRMASNLDVFGFELDAAQMSAIDALDGTGDAPVDPMVFGH</sequence>
<dbReference type="GO" id="GO:0016616">
    <property type="term" value="F:oxidoreductase activity, acting on the CH-OH group of donors, NAD or NADP as acceptor"/>
    <property type="evidence" value="ECO:0007669"/>
    <property type="project" value="UniProtKB-ARBA"/>
</dbReference>
<dbReference type="Pfam" id="PF00248">
    <property type="entry name" value="Aldo_ket_red"/>
    <property type="match status" value="1"/>
</dbReference>
<keyword evidence="3" id="KW-0560">Oxidoreductase</keyword>
<dbReference type="PANTHER" id="PTHR43827">
    <property type="entry name" value="2,5-DIKETO-D-GLUCONIC ACID REDUCTASE"/>
    <property type="match status" value="1"/>
</dbReference>
<dbReference type="Gene3D" id="3.20.20.100">
    <property type="entry name" value="NADP-dependent oxidoreductase domain"/>
    <property type="match status" value="1"/>
</dbReference>
<dbReference type="PIRSF" id="PIRSF000097">
    <property type="entry name" value="AKR"/>
    <property type="match status" value="1"/>
</dbReference>
<protein>
    <submittedName>
        <fullName evidence="8">Oxidoreductase of aldo/keto reductase family, subgroup 1</fullName>
    </submittedName>
</protein>
<comment type="similarity">
    <text evidence="1">Belongs to the aldo/keto reductase family.</text>
</comment>
<evidence type="ECO:0000313" key="8">
    <source>
        <dbReference type="EMBL" id="SJM64061.1"/>
    </source>
</evidence>